<dbReference type="EMBL" id="CAJNNV010033080">
    <property type="protein sequence ID" value="CAE8642034.1"/>
    <property type="molecule type" value="Genomic_DNA"/>
</dbReference>
<dbReference type="SUPFAM" id="SSF81340">
    <property type="entry name" value="Clc chloride channel"/>
    <property type="match status" value="1"/>
</dbReference>
<dbReference type="AlphaFoldDB" id="A0A813HUB5"/>
<feature type="transmembrane region" description="Helical" evidence="5">
    <location>
        <begin position="302"/>
        <end position="328"/>
    </location>
</feature>
<feature type="transmembrane region" description="Helical" evidence="5">
    <location>
        <begin position="436"/>
        <end position="461"/>
    </location>
</feature>
<evidence type="ECO:0000313" key="7">
    <source>
        <dbReference type="Proteomes" id="UP000654075"/>
    </source>
</evidence>
<evidence type="ECO:0000256" key="3">
    <source>
        <dbReference type="ARBA" id="ARBA00022989"/>
    </source>
</evidence>
<dbReference type="PANTHER" id="PTHR43427">
    <property type="entry name" value="CHLORIDE CHANNEL PROTEIN CLC-E"/>
    <property type="match status" value="1"/>
</dbReference>
<dbReference type="OrthoDB" id="432410at2759"/>
<comment type="caution">
    <text evidence="6">The sequence shown here is derived from an EMBL/GenBank/DDBJ whole genome shotgun (WGS) entry which is preliminary data.</text>
</comment>
<dbReference type="OMA" id="AKNIDEQ"/>
<dbReference type="InterPro" id="IPR050368">
    <property type="entry name" value="ClC-type_chloride_channel"/>
</dbReference>
<dbReference type="InterPro" id="IPR014743">
    <property type="entry name" value="Cl-channel_core"/>
</dbReference>
<evidence type="ECO:0000256" key="4">
    <source>
        <dbReference type="ARBA" id="ARBA00023136"/>
    </source>
</evidence>
<keyword evidence="3 5" id="KW-1133">Transmembrane helix</keyword>
<feature type="transmembrane region" description="Helical" evidence="5">
    <location>
        <begin position="391"/>
        <end position="424"/>
    </location>
</feature>
<evidence type="ECO:0000256" key="5">
    <source>
        <dbReference type="SAM" id="Phobius"/>
    </source>
</evidence>
<dbReference type="GO" id="GO:0015108">
    <property type="term" value="F:chloride transmembrane transporter activity"/>
    <property type="evidence" value="ECO:0007669"/>
    <property type="project" value="InterPro"/>
</dbReference>
<dbReference type="InterPro" id="IPR001807">
    <property type="entry name" value="ClC"/>
</dbReference>
<dbReference type="Gene3D" id="1.10.3080.10">
    <property type="entry name" value="Clc chloride channel"/>
    <property type="match status" value="1"/>
</dbReference>
<evidence type="ECO:0000313" key="6">
    <source>
        <dbReference type="EMBL" id="CAE8642034.1"/>
    </source>
</evidence>
<dbReference type="GO" id="GO:0016020">
    <property type="term" value="C:membrane"/>
    <property type="evidence" value="ECO:0007669"/>
    <property type="project" value="UniProtKB-SubCell"/>
</dbReference>
<keyword evidence="7" id="KW-1185">Reference proteome</keyword>
<name>A0A813HUB5_POLGL</name>
<evidence type="ECO:0008006" key="8">
    <source>
        <dbReference type="Google" id="ProtNLM"/>
    </source>
</evidence>
<feature type="transmembrane region" description="Helical" evidence="5">
    <location>
        <begin position="218"/>
        <end position="243"/>
    </location>
</feature>
<evidence type="ECO:0000256" key="2">
    <source>
        <dbReference type="ARBA" id="ARBA00022692"/>
    </source>
</evidence>
<dbReference type="Proteomes" id="UP000654075">
    <property type="component" value="Unassembled WGS sequence"/>
</dbReference>
<dbReference type="PANTHER" id="PTHR43427:SF12">
    <property type="entry name" value="CHLORIDE TRANSPORTER"/>
    <property type="match status" value="1"/>
</dbReference>
<feature type="transmembrane region" description="Helical" evidence="5">
    <location>
        <begin position="64"/>
        <end position="86"/>
    </location>
</feature>
<reference evidence="6" key="1">
    <citation type="submission" date="2021-02" db="EMBL/GenBank/DDBJ databases">
        <authorList>
            <person name="Dougan E. K."/>
            <person name="Rhodes N."/>
            <person name="Thang M."/>
            <person name="Chan C."/>
        </authorList>
    </citation>
    <scope>NUCLEOTIDE SEQUENCE</scope>
</reference>
<comment type="subcellular location">
    <subcellularLocation>
        <location evidence="1">Membrane</location>
        <topology evidence="1">Multi-pass membrane protein</topology>
    </subcellularLocation>
</comment>
<proteinExistence type="predicted"/>
<dbReference type="Pfam" id="PF00654">
    <property type="entry name" value="Voltage_CLC"/>
    <property type="match status" value="1"/>
</dbReference>
<protein>
    <recommendedName>
        <fullName evidence="8">Chloride channel protein</fullName>
    </recommendedName>
</protein>
<keyword evidence="2 5" id="KW-0812">Transmembrane</keyword>
<evidence type="ECO:0000256" key="1">
    <source>
        <dbReference type="ARBA" id="ARBA00004141"/>
    </source>
</evidence>
<feature type="transmembrane region" description="Helical" evidence="5">
    <location>
        <begin position="473"/>
        <end position="498"/>
    </location>
</feature>
<feature type="transmembrane region" description="Helical" evidence="5">
    <location>
        <begin position="121"/>
        <end position="140"/>
    </location>
</feature>
<sequence length="508" mass="53500">MDRPIIERPMSNLDFPVSREVSLGSMVGLEAEAGLATDEHGHQNGGGGNPILAGMEAPWANDRFFLADSAGLALLATLIGYGSYWYNYVIGDMLEDWLSRTGERKYPSDIESLHLMGGAPLWIPLVWAGCTAVGVMKVLLRLDQYPSFLTEIRAEHADPKESAKVVVCCLASLYSGAALGPEAGLASGGGGLGTVLAELISKLGGASFQRGAEARRRLFVLGGITAAFGSIMPAPWVALMICMECAFAKRDEDGKEMIIWGRRTLFLLGFTASWAFVVRYAVEPIPELPLSGSKFDERYDNWMPVKAILLGAIAAFSALVYFVITAVIKVAFAKIGRVIEARLGVSARIIALCSLAGLITGVLGYCVPLSLTDGKAAMAPTALHAPGLSSVNLLCIALAKTACFGAAAAGGLVGGPFFPVLYIGMVVGELVSRIQGLGFFPAFTVPVVMVAMPGAVFPIPFTMVAFPLSMLKLGPLWCVPVLVGVLTSYTLLVGTGFVRKLAGGAGRG</sequence>
<feature type="transmembrane region" description="Helical" evidence="5">
    <location>
        <begin position="349"/>
        <end position="371"/>
    </location>
</feature>
<organism evidence="6 7">
    <name type="scientific">Polarella glacialis</name>
    <name type="common">Dinoflagellate</name>
    <dbReference type="NCBI Taxonomy" id="89957"/>
    <lineage>
        <taxon>Eukaryota</taxon>
        <taxon>Sar</taxon>
        <taxon>Alveolata</taxon>
        <taxon>Dinophyceae</taxon>
        <taxon>Suessiales</taxon>
        <taxon>Suessiaceae</taxon>
        <taxon>Polarella</taxon>
    </lineage>
</organism>
<accession>A0A813HUB5</accession>
<keyword evidence="4 5" id="KW-0472">Membrane</keyword>
<gene>
    <name evidence="6" type="ORF">PGLA1383_LOCUS56586</name>
</gene>